<name>A0A914PSX7_9BILA</name>
<evidence type="ECO:0000313" key="2">
    <source>
        <dbReference type="Proteomes" id="UP000887578"/>
    </source>
</evidence>
<organism evidence="2 3">
    <name type="scientific">Panagrolaimus davidi</name>
    <dbReference type="NCBI Taxonomy" id="227884"/>
    <lineage>
        <taxon>Eukaryota</taxon>
        <taxon>Metazoa</taxon>
        <taxon>Ecdysozoa</taxon>
        <taxon>Nematoda</taxon>
        <taxon>Chromadorea</taxon>
        <taxon>Rhabditida</taxon>
        <taxon>Tylenchina</taxon>
        <taxon>Panagrolaimomorpha</taxon>
        <taxon>Panagrolaimoidea</taxon>
        <taxon>Panagrolaimidae</taxon>
        <taxon>Panagrolaimus</taxon>
    </lineage>
</organism>
<dbReference type="WBParaSite" id="PDA_v2.g21785.t1">
    <property type="protein sequence ID" value="PDA_v2.g21785.t1"/>
    <property type="gene ID" value="PDA_v2.g21785"/>
</dbReference>
<dbReference type="AlphaFoldDB" id="A0A914PSX7"/>
<evidence type="ECO:0000313" key="3">
    <source>
        <dbReference type="WBParaSite" id="PDA_v2.g21785.t1"/>
    </source>
</evidence>
<protein>
    <submittedName>
        <fullName evidence="3">Uncharacterized protein</fullName>
    </submittedName>
</protein>
<dbReference type="Proteomes" id="UP000887578">
    <property type="component" value="Unplaced"/>
</dbReference>
<proteinExistence type="predicted"/>
<feature type="region of interest" description="Disordered" evidence="1">
    <location>
        <begin position="157"/>
        <end position="186"/>
    </location>
</feature>
<reference evidence="3" key="1">
    <citation type="submission" date="2022-11" db="UniProtKB">
        <authorList>
            <consortium name="WormBaseParasite"/>
        </authorList>
    </citation>
    <scope>IDENTIFICATION</scope>
</reference>
<keyword evidence="2" id="KW-1185">Reference proteome</keyword>
<sequence>MMIFYPSKESCIKVFNDAINFRKQKLIFESMTAEAEETLFKESFFIPILKEIHKNPLPYIELRTIMFEFVQSLDEEERKTFLNLEITIGSLDATANSNVDNTNVKEIDYVEIDEDESEEEQNMSNLLINDSLMDDTINAFATDDDLNDTTTFNGADELMNDADKNDADRQSDFGKFRLGGEPTSLS</sequence>
<evidence type="ECO:0000256" key="1">
    <source>
        <dbReference type="SAM" id="MobiDB-lite"/>
    </source>
</evidence>
<accession>A0A914PSX7</accession>
<feature type="compositionally biased region" description="Basic and acidic residues" evidence="1">
    <location>
        <begin position="161"/>
        <end position="175"/>
    </location>
</feature>